<dbReference type="FunFam" id="1.25.40.20:FF:000365">
    <property type="entry name" value="Start control protein cdc10"/>
    <property type="match status" value="1"/>
</dbReference>
<feature type="compositionally biased region" description="Polar residues" evidence="9">
    <location>
        <begin position="379"/>
        <end position="389"/>
    </location>
</feature>
<dbReference type="eggNOG" id="ENOG502QPWC">
    <property type="taxonomic scope" value="Eukaryota"/>
</dbReference>
<gene>
    <name evidence="11" type="ORF">COCSADRAFT_172765</name>
</gene>
<evidence type="ECO:0000313" key="12">
    <source>
        <dbReference type="Proteomes" id="UP000016934"/>
    </source>
</evidence>
<dbReference type="InterPro" id="IPR051642">
    <property type="entry name" value="SWI6-like"/>
</dbReference>
<feature type="compositionally biased region" description="Basic and acidic residues" evidence="9">
    <location>
        <begin position="353"/>
        <end position="366"/>
    </location>
</feature>
<dbReference type="GO" id="GO:0003677">
    <property type="term" value="F:DNA binding"/>
    <property type="evidence" value="ECO:0007669"/>
    <property type="project" value="InterPro"/>
</dbReference>
<feature type="compositionally biased region" description="Polar residues" evidence="9">
    <location>
        <begin position="310"/>
        <end position="343"/>
    </location>
</feature>
<keyword evidence="12" id="KW-1185">Reference proteome</keyword>
<protein>
    <recommendedName>
        <fullName evidence="6">Transcription factor SWI6</fullName>
    </recommendedName>
</protein>
<comment type="function">
    <text evidence="5">Transcription factor that plays a role downstream of the MCK1-MKK2-MPS1 cascade. Required for hyphal morphogenesis and pathogenicity. Is an important oxidative stress response regulator and plays a positive role in the regulation of extracellular peroxidases.</text>
</comment>
<reference evidence="12" key="2">
    <citation type="journal article" date="2013" name="PLoS Genet.">
        <title>Comparative genome structure, secondary metabolite, and effector coding capacity across Cochliobolus pathogens.</title>
        <authorList>
            <person name="Condon B.J."/>
            <person name="Leng Y."/>
            <person name="Wu D."/>
            <person name="Bushley K.E."/>
            <person name="Ohm R.A."/>
            <person name="Otillar R."/>
            <person name="Martin J."/>
            <person name="Schackwitz W."/>
            <person name="Grimwood J."/>
            <person name="MohdZainudin N."/>
            <person name="Xue C."/>
            <person name="Wang R."/>
            <person name="Manning V.A."/>
            <person name="Dhillon B."/>
            <person name="Tu Z.J."/>
            <person name="Steffenson B.J."/>
            <person name="Salamov A."/>
            <person name="Sun H."/>
            <person name="Lowry S."/>
            <person name="LaButti K."/>
            <person name="Han J."/>
            <person name="Copeland A."/>
            <person name="Lindquist E."/>
            <person name="Barry K."/>
            <person name="Schmutz J."/>
            <person name="Baker S.E."/>
            <person name="Ciuffetti L.M."/>
            <person name="Grigoriev I.V."/>
            <person name="Zhong S."/>
            <person name="Turgeon B.G."/>
        </authorList>
    </citation>
    <scope>NUCLEOTIDE SEQUENCE [LARGE SCALE GENOMIC DNA]</scope>
    <source>
        <strain evidence="12">ND90Pr / ATCC 201652</strain>
    </source>
</reference>
<keyword evidence="1" id="KW-0677">Repeat</keyword>
<evidence type="ECO:0000313" key="11">
    <source>
        <dbReference type="EMBL" id="EMD62288.1"/>
    </source>
</evidence>
<dbReference type="Proteomes" id="UP000016934">
    <property type="component" value="Unassembled WGS sequence"/>
</dbReference>
<evidence type="ECO:0000256" key="1">
    <source>
        <dbReference type="ARBA" id="ARBA00022737"/>
    </source>
</evidence>
<dbReference type="Pfam" id="PF12796">
    <property type="entry name" value="Ank_2"/>
    <property type="match status" value="1"/>
</dbReference>
<feature type="compositionally biased region" description="Low complexity" evidence="9">
    <location>
        <begin position="25"/>
        <end position="35"/>
    </location>
</feature>
<feature type="coiled-coil region" evidence="8">
    <location>
        <begin position="703"/>
        <end position="737"/>
    </location>
</feature>
<evidence type="ECO:0000256" key="4">
    <source>
        <dbReference type="ARBA" id="ARBA00023321"/>
    </source>
</evidence>
<evidence type="ECO:0000256" key="8">
    <source>
        <dbReference type="SAM" id="Coils"/>
    </source>
</evidence>
<sequence>MSEDCATARAPTADRRVGRASPLLSTTSSSTTTTTRINGTARHDTTRRRRRRTPLPPCDDMMQVMSTSHSFPAASPSHQQSALYANSPHGHALMAAPAALNRSFSDMSAFHHHAMDKPQIYTAVYSGVSVYEMEVNRVAVMRRRSDGWLNATQILKVAGVDKGKRTKVLEKEILTGEHEKVQGGYGKYQGTWINYRRGREFCRQYGVEDVLRPLLDYDITLDGSHAPGHAIETPTKEQAMAANRKRFYTQSIDGRTTTQNLTGTFFSNISSTATSALAAMNKVARLNSPAPRPSSSSQRRTSATRPSQSQPPLASQDSFRASSQQSITSEPSFTGHNGQTDSAYATAVDESQEPPRKRIRASHDESYSQPTAADMSMHPLSSPTEPSESFDQHHPAQPITLANGDVPTALPPLPYPDTKQDEEKQAMLTDLFADQTRSDFTNHPAILHLSGPDLDMPIDNSSNTALHWAATLARVSLIRLLVSKGANMFRGNASGQTALMSAVSVNNSLDHSCFPETLEILAPLIELRDSQGRTILHHIAVTCAIKGRAASSKYYLEALLEYLVRSNIGGGQPPQFHDTSNHSKPIGLMRFMQEMVNARDKAGNTALNLAARIGNRNIISQLMEVQADPTIPNHKGTRPMDFGVGSDLGDGQGLITATSPTKAKAPLSKAEETSREIQPLMSGILQSASLQFTQEARLKQDAIDQTNELITQLSSQQKQEQQKLQTLRARLRQRQDRAKRISNLKRWLEPQRHMLSVNDGAIDLHDKKRIGYADTQGAGLLIKEDDLPYELRQAGDHLDRRASDGPIYLSTSVPLDPSTLSQVSHQPQCQNFLLQQLPAASVLRQRIETYTATNTALLKRSRMLKEKDGQLEMMYRKVVSLCTKVEENRIEECLEGLVAALDSEEGEGVEVGRVREFLRKVEGVD</sequence>
<dbReference type="KEGG" id="bsc:COCSADRAFT_172765"/>
<dbReference type="GO" id="GO:0030435">
    <property type="term" value="P:sporulation resulting in formation of a cellular spore"/>
    <property type="evidence" value="ECO:0007669"/>
    <property type="project" value="UniProtKB-KW"/>
</dbReference>
<dbReference type="GO" id="GO:0030907">
    <property type="term" value="C:MBF transcription complex"/>
    <property type="evidence" value="ECO:0007669"/>
    <property type="project" value="TreeGrafter"/>
</dbReference>
<dbReference type="PROSITE" id="PS50088">
    <property type="entry name" value="ANK_REPEAT"/>
    <property type="match status" value="2"/>
</dbReference>
<feature type="domain" description="HTH APSES-type" evidence="10">
    <location>
        <begin position="120"/>
        <end position="227"/>
    </location>
</feature>
<proteinExistence type="predicted"/>
<feature type="region of interest" description="Disordered" evidence="9">
    <location>
        <begin position="1"/>
        <end position="59"/>
    </location>
</feature>
<keyword evidence="8" id="KW-0175">Coiled coil</keyword>
<dbReference type="InterPro" id="IPR003163">
    <property type="entry name" value="Tscrpt_reg_HTH_APSES-type"/>
</dbReference>
<evidence type="ECO:0000256" key="3">
    <source>
        <dbReference type="ARBA" id="ARBA00023043"/>
    </source>
</evidence>
<dbReference type="PANTHER" id="PTHR43828">
    <property type="entry name" value="ASPARAGINASE"/>
    <property type="match status" value="1"/>
</dbReference>
<dbReference type="AlphaFoldDB" id="M2S539"/>
<dbReference type="InterPro" id="IPR036770">
    <property type="entry name" value="Ankyrin_rpt-contain_sf"/>
</dbReference>
<keyword evidence="3 7" id="KW-0040">ANK repeat</keyword>
<dbReference type="SUPFAM" id="SSF54616">
    <property type="entry name" value="DNA-binding domain of Mlu1-box binding protein MBP1"/>
    <property type="match status" value="1"/>
</dbReference>
<dbReference type="GO" id="GO:0001228">
    <property type="term" value="F:DNA-binding transcription activator activity, RNA polymerase II-specific"/>
    <property type="evidence" value="ECO:0007669"/>
    <property type="project" value="UniProtKB-ARBA"/>
</dbReference>
<dbReference type="OrthoDB" id="6718656at2759"/>
<keyword evidence="4" id="KW-0183">Conidiation</keyword>
<dbReference type="GO" id="GO:0003713">
    <property type="term" value="F:transcription coactivator activity"/>
    <property type="evidence" value="ECO:0007669"/>
    <property type="project" value="TreeGrafter"/>
</dbReference>
<feature type="repeat" description="ANK" evidence="7">
    <location>
        <begin position="602"/>
        <end position="634"/>
    </location>
</feature>
<dbReference type="Gene3D" id="1.25.40.20">
    <property type="entry name" value="Ankyrin repeat-containing domain"/>
    <property type="match status" value="1"/>
</dbReference>
<evidence type="ECO:0000256" key="7">
    <source>
        <dbReference type="PROSITE-ProRule" id="PRU00023"/>
    </source>
</evidence>
<dbReference type="GO" id="GO:0033309">
    <property type="term" value="C:SBF transcription complex"/>
    <property type="evidence" value="ECO:0007669"/>
    <property type="project" value="TreeGrafter"/>
</dbReference>
<dbReference type="FunFam" id="3.10.260.10:FF:000001">
    <property type="entry name" value="APSES transcription factor (MbpA)"/>
    <property type="match status" value="1"/>
</dbReference>
<dbReference type="EMBL" id="KB445646">
    <property type="protein sequence ID" value="EMD62288.1"/>
    <property type="molecule type" value="Genomic_DNA"/>
</dbReference>
<dbReference type="SMART" id="SM00248">
    <property type="entry name" value="ANK"/>
    <property type="match status" value="3"/>
</dbReference>
<dbReference type="OMA" id="HHIAMMA"/>
<evidence type="ECO:0000256" key="9">
    <source>
        <dbReference type="SAM" id="MobiDB-lite"/>
    </source>
</evidence>
<dbReference type="PROSITE" id="PS50297">
    <property type="entry name" value="ANK_REP_REGION"/>
    <property type="match status" value="2"/>
</dbReference>
<dbReference type="InterPro" id="IPR036887">
    <property type="entry name" value="HTH_APSES_sf"/>
</dbReference>
<evidence type="ECO:0000256" key="6">
    <source>
        <dbReference type="ARBA" id="ARBA00073460"/>
    </source>
</evidence>
<dbReference type="SMART" id="SM01252">
    <property type="entry name" value="KilA-N"/>
    <property type="match status" value="1"/>
</dbReference>
<evidence type="ECO:0000256" key="5">
    <source>
        <dbReference type="ARBA" id="ARBA00059984"/>
    </source>
</evidence>
<evidence type="ECO:0000256" key="2">
    <source>
        <dbReference type="ARBA" id="ARBA00022969"/>
    </source>
</evidence>
<feature type="region of interest" description="Disordered" evidence="9">
    <location>
        <begin position="286"/>
        <end position="419"/>
    </location>
</feature>
<dbReference type="RefSeq" id="XP_007701700.1">
    <property type="nucleotide sequence ID" value="XM_007703510.1"/>
</dbReference>
<dbReference type="SUPFAM" id="SSF48403">
    <property type="entry name" value="Ankyrin repeat"/>
    <property type="match status" value="1"/>
</dbReference>
<dbReference type="InterPro" id="IPR018004">
    <property type="entry name" value="KilA/APSES_HTH"/>
</dbReference>
<dbReference type="HOGENOM" id="CLU_009666_1_1_1"/>
<dbReference type="PROSITE" id="PS51299">
    <property type="entry name" value="HTH_APSES"/>
    <property type="match status" value="1"/>
</dbReference>
<dbReference type="InterPro" id="IPR002110">
    <property type="entry name" value="Ankyrin_rpt"/>
</dbReference>
<organism evidence="11 12">
    <name type="scientific">Cochliobolus sativus (strain ND90Pr / ATCC 201652)</name>
    <name type="common">Common root rot and spot blotch fungus</name>
    <name type="synonym">Bipolaris sorokiniana</name>
    <dbReference type="NCBI Taxonomy" id="665912"/>
    <lineage>
        <taxon>Eukaryota</taxon>
        <taxon>Fungi</taxon>
        <taxon>Dikarya</taxon>
        <taxon>Ascomycota</taxon>
        <taxon>Pezizomycotina</taxon>
        <taxon>Dothideomycetes</taxon>
        <taxon>Pleosporomycetidae</taxon>
        <taxon>Pleosporales</taxon>
        <taxon>Pleosporineae</taxon>
        <taxon>Pleosporaceae</taxon>
        <taxon>Bipolaris</taxon>
    </lineage>
</organism>
<dbReference type="Pfam" id="PF04383">
    <property type="entry name" value="KilA-N"/>
    <property type="match status" value="1"/>
</dbReference>
<dbReference type="Gene3D" id="3.10.260.10">
    <property type="entry name" value="Transcription regulator HTH, APSES-type DNA-binding domain"/>
    <property type="match status" value="1"/>
</dbReference>
<feature type="repeat" description="ANK" evidence="7">
    <location>
        <begin position="461"/>
        <end position="493"/>
    </location>
</feature>
<reference evidence="11 12" key="1">
    <citation type="journal article" date="2012" name="PLoS Pathog.">
        <title>Diverse lifestyles and strategies of plant pathogenesis encoded in the genomes of eighteen Dothideomycetes fungi.</title>
        <authorList>
            <person name="Ohm R.A."/>
            <person name="Feau N."/>
            <person name="Henrissat B."/>
            <person name="Schoch C.L."/>
            <person name="Horwitz B.A."/>
            <person name="Barry K.W."/>
            <person name="Condon B.J."/>
            <person name="Copeland A.C."/>
            <person name="Dhillon B."/>
            <person name="Glaser F."/>
            <person name="Hesse C.N."/>
            <person name="Kosti I."/>
            <person name="LaButti K."/>
            <person name="Lindquist E.A."/>
            <person name="Lucas S."/>
            <person name="Salamov A.A."/>
            <person name="Bradshaw R.E."/>
            <person name="Ciuffetti L."/>
            <person name="Hamelin R.C."/>
            <person name="Kema G.H.J."/>
            <person name="Lawrence C."/>
            <person name="Scott J.A."/>
            <person name="Spatafora J.W."/>
            <person name="Turgeon B.G."/>
            <person name="de Wit P.J.G.M."/>
            <person name="Zhong S."/>
            <person name="Goodwin S.B."/>
            <person name="Grigoriev I.V."/>
        </authorList>
    </citation>
    <scope>NUCLEOTIDE SEQUENCE [LARGE SCALE GENOMIC DNA]</scope>
    <source>
        <strain evidence="12">ND90Pr / ATCC 201652</strain>
    </source>
</reference>
<feature type="compositionally biased region" description="Low complexity" evidence="9">
    <location>
        <begin position="293"/>
        <end position="308"/>
    </location>
</feature>
<dbReference type="GeneID" id="19132808"/>
<keyword evidence="2" id="KW-0749">Sporulation</keyword>
<evidence type="ECO:0000259" key="10">
    <source>
        <dbReference type="PROSITE" id="PS51299"/>
    </source>
</evidence>
<accession>M2S539</accession>
<dbReference type="STRING" id="665912.M2S539"/>
<name>M2S539_COCSN</name>
<dbReference type="GO" id="GO:0048315">
    <property type="term" value="P:conidium formation"/>
    <property type="evidence" value="ECO:0007669"/>
    <property type="project" value="UniProtKB-KW"/>
</dbReference>
<dbReference type="PANTHER" id="PTHR43828:SF3">
    <property type="entry name" value="CHROMO DOMAIN-CONTAINING PROTEIN"/>
    <property type="match status" value="1"/>
</dbReference>